<keyword evidence="2" id="KW-0479">Metal-binding</keyword>
<gene>
    <name evidence="8" type="ORF">SAMN04488024_101188</name>
</gene>
<dbReference type="Gene3D" id="2.102.10.10">
    <property type="entry name" value="Rieske [2Fe-2S] iron-sulphur domain"/>
    <property type="match status" value="1"/>
</dbReference>
<evidence type="ECO:0000313" key="9">
    <source>
        <dbReference type="Proteomes" id="UP000199455"/>
    </source>
</evidence>
<dbReference type="InterPro" id="IPR017941">
    <property type="entry name" value="Rieske_2Fe-2S"/>
</dbReference>
<dbReference type="Pfam" id="PF00355">
    <property type="entry name" value="Rieske"/>
    <property type="match status" value="1"/>
</dbReference>
<name>A0A1G6IL64_9SPHI</name>
<dbReference type="GO" id="GO:0046872">
    <property type="term" value="F:metal ion binding"/>
    <property type="evidence" value="ECO:0007669"/>
    <property type="project" value="UniProtKB-KW"/>
</dbReference>
<keyword evidence="8" id="KW-0560">Oxidoreductase</keyword>
<dbReference type="PANTHER" id="PTHR21496:SF0">
    <property type="entry name" value="RIESKE DOMAIN-CONTAINING PROTEIN"/>
    <property type="match status" value="1"/>
</dbReference>
<dbReference type="InterPro" id="IPR036922">
    <property type="entry name" value="Rieske_2Fe-2S_sf"/>
</dbReference>
<evidence type="ECO:0000313" key="8">
    <source>
        <dbReference type="EMBL" id="SDC07204.1"/>
    </source>
</evidence>
<dbReference type="PROSITE" id="PS51296">
    <property type="entry name" value="RIESKE"/>
    <property type="match status" value="1"/>
</dbReference>
<reference evidence="9" key="1">
    <citation type="submission" date="2016-10" db="EMBL/GenBank/DDBJ databases">
        <authorList>
            <person name="Varghese N."/>
            <person name="Submissions S."/>
        </authorList>
    </citation>
    <scope>NUCLEOTIDE SEQUENCE [LARGE SCALE GENOMIC DNA]</scope>
    <source>
        <strain evidence="9">DSM 18609</strain>
    </source>
</reference>
<keyword evidence="3" id="KW-0408">Iron</keyword>
<evidence type="ECO:0000256" key="2">
    <source>
        <dbReference type="ARBA" id="ARBA00022723"/>
    </source>
</evidence>
<dbReference type="CDD" id="cd03467">
    <property type="entry name" value="Rieske"/>
    <property type="match status" value="1"/>
</dbReference>
<dbReference type="GO" id="GO:0051537">
    <property type="term" value="F:2 iron, 2 sulfur cluster binding"/>
    <property type="evidence" value="ECO:0007669"/>
    <property type="project" value="UniProtKB-KW"/>
</dbReference>
<dbReference type="EMBL" id="FMZH01000001">
    <property type="protein sequence ID" value="SDC07204.1"/>
    <property type="molecule type" value="Genomic_DNA"/>
</dbReference>
<evidence type="ECO:0000259" key="7">
    <source>
        <dbReference type="PROSITE" id="PS51296"/>
    </source>
</evidence>
<evidence type="ECO:0000256" key="1">
    <source>
        <dbReference type="ARBA" id="ARBA00022714"/>
    </source>
</evidence>
<keyword evidence="4" id="KW-0411">Iron-sulfur</keyword>
<dbReference type="Proteomes" id="UP000199455">
    <property type="component" value="Unassembled WGS sequence"/>
</dbReference>
<dbReference type="STRING" id="390242.SAMN04488024_101188"/>
<protein>
    <submittedName>
        <fullName evidence="8">3-phenylpropionate/trans-cinnamate dioxygenase ferredoxin subunit</fullName>
    </submittedName>
</protein>
<keyword evidence="9" id="KW-1185">Reference proteome</keyword>
<keyword evidence="8" id="KW-0223">Dioxygenase</keyword>
<keyword evidence="1" id="KW-0001">2Fe-2S</keyword>
<accession>A0A1G6IL64</accession>
<dbReference type="AlphaFoldDB" id="A0A1G6IL64"/>
<dbReference type="PANTHER" id="PTHR21496">
    <property type="entry name" value="FERREDOXIN-RELATED"/>
    <property type="match status" value="1"/>
</dbReference>
<evidence type="ECO:0000256" key="5">
    <source>
        <dbReference type="ARBA" id="ARBA00034078"/>
    </source>
</evidence>
<comment type="cofactor">
    <cofactor evidence="5">
        <name>[2Fe-2S] cluster</name>
        <dbReference type="ChEBI" id="CHEBI:190135"/>
    </cofactor>
</comment>
<proteinExistence type="inferred from homology"/>
<sequence length="117" mass="13371">MQYFSAMKWFKALNNNQIPRADAIKTISVDGKQLCIINNEDRIIATQSHCPHAGGHFSGGWCKNGNLVCPIHRYEYSLETGRGAEGQGDYIRIYPTELREDGLYIGFEESWWSKLWG</sequence>
<evidence type="ECO:0000256" key="6">
    <source>
        <dbReference type="ARBA" id="ARBA00038001"/>
    </source>
</evidence>
<comment type="similarity">
    <text evidence="6">Belongs to the bacterial ring-hydroxylating dioxygenase ferredoxin component family.</text>
</comment>
<evidence type="ECO:0000256" key="4">
    <source>
        <dbReference type="ARBA" id="ARBA00023014"/>
    </source>
</evidence>
<dbReference type="GO" id="GO:0051213">
    <property type="term" value="F:dioxygenase activity"/>
    <property type="evidence" value="ECO:0007669"/>
    <property type="project" value="UniProtKB-KW"/>
</dbReference>
<feature type="domain" description="Rieske" evidence="7">
    <location>
        <begin position="9"/>
        <end position="105"/>
    </location>
</feature>
<dbReference type="SUPFAM" id="SSF50022">
    <property type="entry name" value="ISP domain"/>
    <property type="match status" value="1"/>
</dbReference>
<organism evidence="8 9">
    <name type="scientific">Pedobacter soli</name>
    <dbReference type="NCBI Taxonomy" id="390242"/>
    <lineage>
        <taxon>Bacteria</taxon>
        <taxon>Pseudomonadati</taxon>
        <taxon>Bacteroidota</taxon>
        <taxon>Sphingobacteriia</taxon>
        <taxon>Sphingobacteriales</taxon>
        <taxon>Sphingobacteriaceae</taxon>
        <taxon>Pedobacter</taxon>
    </lineage>
</organism>
<evidence type="ECO:0000256" key="3">
    <source>
        <dbReference type="ARBA" id="ARBA00023004"/>
    </source>
</evidence>